<protein>
    <submittedName>
        <fullName evidence="5">MutT/nudix family protein</fullName>
    </submittedName>
</protein>
<organism evidence="5 6">
    <name type="scientific">Alcanivorax borkumensis (strain ATCC 700651 / DSM 11573 / NCIMB 13689 / SK2)</name>
    <dbReference type="NCBI Taxonomy" id="393595"/>
    <lineage>
        <taxon>Bacteria</taxon>
        <taxon>Pseudomonadati</taxon>
        <taxon>Pseudomonadota</taxon>
        <taxon>Gammaproteobacteria</taxon>
        <taxon>Oceanospirillales</taxon>
        <taxon>Alcanivoracaceae</taxon>
        <taxon>Alcanivorax</taxon>
    </lineage>
</organism>
<dbReference type="GO" id="GO:0016787">
    <property type="term" value="F:hydrolase activity"/>
    <property type="evidence" value="ECO:0007669"/>
    <property type="project" value="UniProtKB-KW"/>
</dbReference>
<comment type="cofactor">
    <cofactor evidence="1">
        <name>Mg(2+)</name>
        <dbReference type="ChEBI" id="CHEBI:18420"/>
    </cofactor>
</comment>
<dbReference type="Gene3D" id="3.90.79.10">
    <property type="entry name" value="Nucleoside Triphosphate Pyrophosphohydrolase"/>
    <property type="match status" value="1"/>
</dbReference>
<accession>Q0VL53</accession>
<dbReference type="KEGG" id="abo:ABO_2647"/>
<sequence>MKASSFLITLSLMLPSLQALSDCPRVLGQQDDRRANAGCLIIRDQQVLLITHRWGDKLGVPGGTLERGELAQCTAYRETLEETGLQVVVGERVQVMKNGFHLYRCIPAESLPEGEPLLLPAQARLEVSDIGWYSLDELRQKDWRFAYQFDLFMAVARKAMQSSSDSAAGDATGGLQEK</sequence>
<evidence type="ECO:0000256" key="3">
    <source>
        <dbReference type="SAM" id="SignalP"/>
    </source>
</evidence>
<keyword evidence="6" id="KW-1185">Reference proteome</keyword>
<feature type="signal peptide" evidence="3">
    <location>
        <begin position="1"/>
        <end position="21"/>
    </location>
</feature>
<keyword evidence="2" id="KW-0378">Hydrolase</keyword>
<reference evidence="5 6" key="1">
    <citation type="journal article" date="2006" name="Nat. Biotechnol.">
        <title>Genome sequence of the ubiquitous hydrocarbon-degrading marine bacterium Alcanivorax borkumensis.</title>
        <authorList>
            <person name="Schneiker S."/>
            <person name="Martins dos Santos V.A.P."/>
            <person name="Bartels D."/>
            <person name="Bekel T."/>
            <person name="Brecht M."/>
            <person name="Buhrmester J."/>
            <person name="Chernikova T.N."/>
            <person name="Denaro R."/>
            <person name="Ferrer M."/>
            <person name="Gertler C."/>
            <person name="Goesmann A."/>
            <person name="Golyshina O.V."/>
            <person name="Kaminski F."/>
            <person name="Khachane A.N."/>
            <person name="Lang S."/>
            <person name="Linke B."/>
            <person name="McHardy A.C."/>
            <person name="Meyer F."/>
            <person name="Nechitaylo T."/>
            <person name="Puehler A."/>
            <person name="Regenhardt D."/>
            <person name="Rupp O."/>
            <person name="Sabirova J.S."/>
            <person name="Selbitschka W."/>
            <person name="Yakimov M.M."/>
            <person name="Timmis K.N."/>
            <person name="Vorhoelter F.-J."/>
            <person name="Weidner S."/>
            <person name="Kaiser O."/>
            <person name="Golyshin P.N."/>
        </authorList>
    </citation>
    <scope>NUCLEOTIDE SEQUENCE [LARGE SCALE GENOMIC DNA]</scope>
    <source>
        <strain evidence="6">ATCC 700651 / DSM 11573 / NCIMB 13689 / SK2</strain>
    </source>
</reference>
<dbReference type="InterPro" id="IPR020084">
    <property type="entry name" value="NUDIX_hydrolase_CS"/>
</dbReference>
<dbReference type="STRING" id="393595.ABO_2647"/>
<dbReference type="AlphaFoldDB" id="Q0VL53"/>
<evidence type="ECO:0000313" key="5">
    <source>
        <dbReference type="EMBL" id="CAL18095.1"/>
    </source>
</evidence>
<dbReference type="InterPro" id="IPR000086">
    <property type="entry name" value="NUDIX_hydrolase_dom"/>
</dbReference>
<name>Q0VL53_ALCBS</name>
<dbReference type="OrthoDB" id="6322268at2"/>
<dbReference type="InterPro" id="IPR015797">
    <property type="entry name" value="NUDIX_hydrolase-like_dom_sf"/>
</dbReference>
<dbReference type="Proteomes" id="UP000008871">
    <property type="component" value="Chromosome"/>
</dbReference>
<dbReference type="CDD" id="cd02883">
    <property type="entry name" value="NUDIX_Hydrolase"/>
    <property type="match status" value="1"/>
</dbReference>
<dbReference type="PROSITE" id="PS00893">
    <property type="entry name" value="NUDIX_BOX"/>
    <property type="match status" value="1"/>
</dbReference>
<evidence type="ECO:0000313" key="6">
    <source>
        <dbReference type="Proteomes" id="UP000008871"/>
    </source>
</evidence>
<dbReference type="PANTHER" id="PTHR43046">
    <property type="entry name" value="GDP-MANNOSE MANNOSYL HYDROLASE"/>
    <property type="match status" value="1"/>
</dbReference>
<feature type="domain" description="Nudix hydrolase" evidence="4">
    <location>
        <begin position="32"/>
        <end position="155"/>
    </location>
</feature>
<evidence type="ECO:0000256" key="2">
    <source>
        <dbReference type="ARBA" id="ARBA00022801"/>
    </source>
</evidence>
<dbReference type="PROSITE" id="PS51462">
    <property type="entry name" value="NUDIX"/>
    <property type="match status" value="1"/>
</dbReference>
<proteinExistence type="predicted"/>
<dbReference type="Pfam" id="PF00293">
    <property type="entry name" value="NUDIX"/>
    <property type="match status" value="1"/>
</dbReference>
<feature type="chain" id="PRO_5004178799" evidence="3">
    <location>
        <begin position="22"/>
        <end position="178"/>
    </location>
</feature>
<dbReference type="SUPFAM" id="SSF55811">
    <property type="entry name" value="Nudix"/>
    <property type="match status" value="1"/>
</dbReference>
<dbReference type="HOGENOM" id="CLU_129127_0_0_6"/>
<evidence type="ECO:0000256" key="1">
    <source>
        <dbReference type="ARBA" id="ARBA00001946"/>
    </source>
</evidence>
<dbReference type="EMBL" id="AM286690">
    <property type="protein sequence ID" value="CAL18095.1"/>
    <property type="molecule type" value="Genomic_DNA"/>
</dbReference>
<gene>
    <name evidence="5" type="ordered locus">ABO_2647</name>
</gene>
<dbReference type="PANTHER" id="PTHR43046:SF14">
    <property type="entry name" value="MUTT_NUDIX FAMILY PROTEIN"/>
    <property type="match status" value="1"/>
</dbReference>
<evidence type="ECO:0000259" key="4">
    <source>
        <dbReference type="PROSITE" id="PS51462"/>
    </source>
</evidence>
<dbReference type="eggNOG" id="COG1051">
    <property type="taxonomic scope" value="Bacteria"/>
</dbReference>
<dbReference type="RefSeq" id="WP_011589918.1">
    <property type="nucleotide sequence ID" value="NC_008260.1"/>
</dbReference>
<keyword evidence="3" id="KW-0732">Signal</keyword>